<dbReference type="Proteomes" id="UP000622317">
    <property type="component" value="Unassembled WGS sequence"/>
</dbReference>
<accession>A0A927FAJ7</accession>
<keyword evidence="1" id="KW-0479">Metal-binding</keyword>
<dbReference type="PROSITE" id="PS51379">
    <property type="entry name" value="4FE4S_FER_2"/>
    <property type="match status" value="1"/>
</dbReference>
<reference evidence="5" key="1">
    <citation type="submission" date="2020-09" db="EMBL/GenBank/DDBJ databases">
        <title>Pelagicoccus enzymogenes sp. nov. with an EPS production, isolated from marine sediment.</title>
        <authorList>
            <person name="Feng X."/>
        </authorList>
    </citation>
    <scope>NUCLEOTIDE SEQUENCE</scope>
    <source>
        <strain evidence="5">NFK12</strain>
    </source>
</reference>
<keyword evidence="2" id="KW-0408">Iron</keyword>
<dbReference type="AlphaFoldDB" id="A0A927FAJ7"/>
<dbReference type="RefSeq" id="WP_191617958.1">
    <property type="nucleotide sequence ID" value="NZ_JACYFG010000038.1"/>
</dbReference>
<dbReference type="PROSITE" id="PS00198">
    <property type="entry name" value="4FE4S_FER_1"/>
    <property type="match status" value="1"/>
</dbReference>
<evidence type="ECO:0000313" key="6">
    <source>
        <dbReference type="Proteomes" id="UP000622317"/>
    </source>
</evidence>
<keyword evidence="3" id="KW-0411">Iron-sulfur</keyword>
<comment type="caution">
    <text evidence="5">The sequence shown here is derived from an EMBL/GenBank/DDBJ whole genome shotgun (WGS) entry which is preliminary data.</text>
</comment>
<gene>
    <name evidence="5" type="ORF">IEN85_15230</name>
</gene>
<organism evidence="5 6">
    <name type="scientific">Pelagicoccus enzymogenes</name>
    <dbReference type="NCBI Taxonomy" id="2773457"/>
    <lineage>
        <taxon>Bacteria</taxon>
        <taxon>Pseudomonadati</taxon>
        <taxon>Verrucomicrobiota</taxon>
        <taxon>Opitutia</taxon>
        <taxon>Puniceicoccales</taxon>
        <taxon>Pelagicoccaceae</taxon>
        <taxon>Pelagicoccus</taxon>
    </lineage>
</organism>
<evidence type="ECO:0000256" key="1">
    <source>
        <dbReference type="ARBA" id="ARBA00022723"/>
    </source>
</evidence>
<dbReference type="SUPFAM" id="SSF54862">
    <property type="entry name" value="4Fe-4S ferredoxins"/>
    <property type="match status" value="1"/>
</dbReference>
<name>A0A927FAJ7_9BACT</name>
<keyword evidence="6" id="KW-1185">Reference proteome</keyword>
<evidence type="ECO:0000313" key="5">
    <source>
        <dbReference type="EMBL" id="MBD5780850.1"/>
    </source>
</evidence>
<dbReference type="InterPro" id="IPR017896">
    <property type="entry name" value="4Fe4S_Fe-S-bd"/>
</dbReference>
<evidence type="ECO:0000256" key="3">
    <source>
        <dbReference type="ARBA" id="ARBA00023014"/>
    </source>
</evidence>
<dbReference type="Pfam" id="PF12797">
    <property type="entry name" value="Fer4_2"/>
    <property type="match status" value="1"/>
</dbReference>
<sequence>MSDGKRQFSRRDFFSNFLKHVREDAEQRTEGGRDRPSAEPKYRTAVIQGRYCLAYQNNFCSVCSERCPEEGAIVTERGIPRVDADACTGCGICHDLCPAPRNAILLLD</sequence>
<evidence type="ECO:0000259" key="4">
    <source>
        <dbReference type="PROSITE" id="PS51379"/>
    </source>
</evidence>
<feature type="domain" description="4Fe-4S ferredoxin-type" evidence="4">
    <location>
        <begin position="78"/>
        <end position="108"/>
    </location>
</feature>
<dbReference type="GO" id="GO:0046872">
    <property type="term" value="F:metal ion binding"/>
    <property type="evidence" value="ECO:0007669"/>
    <property type="project" value="UniProtKB-KW"/>
</dbReference>
<dbReference type="InterPro" id="IPR017900">
    <property type="entry name" value="4Fe4S_Fe_S_CS"/>
</dbReference>
<proteinExistence type="predicted"/>
<protein>
    <submittedName>
        <fullName evidence="5">4Fe-4S binding protein</fullName>
    </submittedName>
</protein>
<dbReference type="Gene3D" id="3.30.70.20">
    <property type="match status" value="1"/>
</dbReference>
<evidence type="ECO:0000256" key="2">
    <source>
        <dbReference type="ARBA" id="ARBA00023004"/>
    </source>
</evidence>
<dbReference type="GO" id="GO:0051536">
    <property type="term" value="F:iron-sulfur cluster binding"/>
    <property type="evidence" value="ECO:0007669"/>
    <property type="project" value="UniProtKB-KW"/>
</dbReference>
<dbReference type="EMBL" id="JACYFG010000038">
    <property type="protein sequence ID" value="MBD5780850.1"/>
    <property type="molecule type" value="Genomic_DNA"/>
</dbReference>